<dbReference type="AlphaFoldDB" id="Q01TM6"/>
<dbReference type="CDD" id="cd00009">
    <property type="entry name" value="AAA"/>
    <property type="match status" value="1"/>
</dbReference>
<dbReference type="EMBL" id="CP000473">
    <property type="protein sequence ID" value="ABJ86994.1"/>
    <property type="molecule type" value="Genomic_DNA"/>
</dbReference>
<dbReference type="InParanoid" id="Q01TM6"/>
<dbReference type="PANTHER" id="PTHR30050:SF4">
    <property type="entry name" value="ATP-BINDING PROTEIN RV3427C IN INSERTION SEQUENCE-RELATED"/>
    <property type="match status" value="1"/>
</dbReference>
<evidence type="ECO:0000259" key="1">
    <source>
        <dbReference type="SMART" id="SM00382"/>
    </source>
</evidence>
<dbReference type="eggNOG" id="COG1484">
    <property type="taxonomic scope" value="Bacteria"/>
</dbReference>
<dbReference type="SUPFAM" id="SSF52540">
    <property type="entry name" value="P-loop containing nucleoside triphosphate hydrolases"/>
    <property type="match status" value="1"/>
</dbReference>
<dbReference type="PANTHER" id="PTHR30050">
    <property type="entry name" value="CHROMOSOMAL REPLICATION INITIATOR PROTEIN DNAA"/>
    <property type="match status" value="1"/>
</dbReference>
<name>Q01TM6_SOLUE</name>
<dbReference type="SMART" id="SM00382">
    <property type="entry name" value="AAA"/>
    <property type="match status" value="1"/>
</dbReference>
<dbReference type="PIRSF" id="PIRSF003073">
    <property type="entry name" value="DNAC_TnpB_IstB"/>
    <property type="match status" value="1"/>
</dbReference>
<dbReference type="STRING" id="234267.Acid_6060"/>
<dbReference type="GO" id="GO:0005524">
    <property type="term" value="F:ATP binding"/>
    <property type="evidence" value="ECO:0007669"/>
    <property type="project" value="UniProtKB-KW"/>
</dbReference>
<dbReference type="GO" id="GO:0006260">
    <property type="term" value="P:DNA replication"/>
    <property type="evidence" value="ECO:0007669"/>
    <property type="project" value="TreeGrafter"/>
</dbReference>
<dbReference type="InterPro" id="IPR027417">
    <property type="entry name" value="P-loop_NTPase"/>
</dbReference>
<gene>
    <name evidence="2" type="ordered locus">Acid_6060</name>
</gene>
<dbReference type="HOGENOM" id="CLU_062999_7_0_0"/>
<protein>
    <submittedName>
        <fullName evidence="2">IstB domain protein ATP-binding protein</fullName>
    </submittedName>
</protein>
<keyword evidence="2" id="KW-0547">Nucleotide-binding</keyword>
<feature type="domain" description="AAA+ ATPase" evidence="1">
    <location>
        <begin position="99"/>
        <end position="217"/>
    </location>
</feature>
<dbReference type="KEGG" id="sus:Acid_6060"/>
<reference evidence="2" key="1">
    <citation type="submission" date="2006-10" db="EMBL/GenBank/DDBJ databases">
        <title>Complete sequence of Solibacter usitatus Ellin6076.</title>
        <authorList>
            <consortium name="US DOE Joint Genome Institute"/>
            <person name="Copeland A."/>
            <person name="Lucas S."/>
            <person name="Lapidus A."/>
            <person name="Barry K."/>
            <person name="Detter J.C."/>
            <person name="Glavina del Rio T."/>
            <person name="Hammon N."/>
            <person name="Israni S."/>
            <person name="Dalin E."/>
            <person name="Tice H."/>
            <person name="Pitluck S."/>
            <person name="Thompson L.S."/>
            <person name="Brettin T."/>
            <person name="Bruce D."/>
            <person name="Han C."/>
            <person name="Tapia R."/>
            <person name="Gilna P."/>
            <person name="Schmutz J."/>
            <person name="Larimer F."/>
            <person name="Land M."/>
            <person name="Hauser L."/>
            <person name="Kyrpides N."/>
            <person name="Mikhailova N."/>
            <person name="Janssen P.H."/>
            <person name="Kuske C.R."/>
            <person name="Richardson P."/>
        </authorList>
    </citation>
    <scope>NUCLEOTIDE SEQUENCE</scope>
    <source>
        <strain evidence="2">Ellin6076</strain>
    </source>
</reference>
<proteinExistence type="predicted"/>
<dbReference type="InterPro" id="IPR002611">
    <property type="entry name" value="IstB_ATP-bd"/>
</dbReference>
<accession>Q01TM6</accession>
<dbReference type="InterPro" id="IPR003593">
    <property type="entry name" value="AAA+_ATPase"/>
</dbReference>
<evidence type="ECO:0000313" key="2">
    <source>
        <dbReference type="EMBL" id="ABJ86994.1"/>
    </source>
</evidence>
<dbReference type="Gene3D" id="3.40.50.300">
    <property type="entry name" value="P-loop containing nucleotide triphosphate hydrolases"/>
    <property type="match status" value="1"/>
</dbReference>
<organism evidence="2">
    <name type="scientific">Solibacter usitatus (strain Ellin6076)</name>
    <dbReference type="NCBI Taxonomy" id="234267"/>
    <lineage>
        <taxon>Bacteria</taxon>
        <taxon>Pseudomonadati</taxon>
        <taxon>Acidobacteriota</taxon>
        <taxon>Terriglobia</taxon>
        <taxon>Bryobacterales</taxon>
        <taxon>Solibacteraceae</taxon>
        <taxon>Candidatus Solibacter</taxon>
    </lineage>
</organism>
<sequence>MLQEPMMEKLLAMRLHGMADALKAQQQDPGAGELSFLDRLAILVDHQWNWRQNQALARRLHSARLRGNACVEDVDYRAARGLDKSVIRALAQESAWVRNHEHLFILGPTGVGKSFLACALAQKACRDGYSALYTGTAALFRDLAIARADGSLRLLLAKFSRIDVLVIDDWAMAPLTETERRDFWEICEDRCQTRSMILTSQLPVARWHEQIAIPLSPTASSTASSITPTALR</sequence>
<dbReference type="InterPro" id="IPR028350">
    <property type="entry name" value="DNAC/IstB-like"/>
</dbReference>
<keyword evidence="2" id="KW-0067">ATP-binding</keyword>
<dbReference type="Pfam" id="PF01695">
    <property type="entry name" value="IstB_IS21"/>
    <property type="match status" value="1"/>
</dbReference>